<evidence type="ECO:0000259" key="11">
    <source>
        <dbReference type="Pfam" id="PF07715"/>
    </source>
</evidence>
<dbReference type="InterPro" id="IPR012910">
    <property type="entry name" value="Plug_dom"/>
</dbReference>
<dbReference type="Proteomes" id="UP000427842">
    <property type="component" value="Unassembled WGS sequence"/>
</dbReference>
<dbReference type="Gene3D" id="2.170.130.10">
    <property type="entry name" value="TonB-dependent receptor, plug domain"/>
    <property type="match status" value="1"/>
</dbReference>
<evidence type="ECO:0000256" key="1">
    <source>
        <dbReference type="ARBA" id="ARBA00004571"/>
    </source>
</evidence>
<keyword evidence="2 8" id="KW-0813">Transport</keyword>
<proteinExistence type="inferred from homology"/>
<dbReference type="InterPro" id="IPR036942">
    <property type="entry name" value="Beta-barrel_TonB_sf"/>
</dbReference>
<evidence type="ECO:0000256" key="4">
    <source>
        <dbReference type="ARBA" id="ARBA00022692"/>
    </source>
</evidence>
<evidence type="ECO:0000256" key="3">
    <source>
        <dbReference type="ARBA" id="ARBA00022452"/>
    </source>
</evidence>
<reference evidence="12 13" key="1">
    <citation type="submission" date="2018-09" db="EMBL/GenBank/DDBJ databases">
        <title>Genome sequence and characterization of the bcs clusters for the production of nanocellulose from the low pH resistant strain Komagataeibacter medellinensis ID13488.</title>
        <authorList>
            <person name="Hernandez-Arriaga A.M."/>
            <person name="Del Cerro C."/>
            <person name="Urbina L."/>
            <person name="Eceiza A."/>
            <person name="Retegi A."/>
            <person name="Prieto M.A."/>
        </authorList>
    </citation>
    <scope>NUCLEOTIDE SEQUENCE [LARGE SCALE GENOMIC DNA]</scope>
    <source>
        <strain evidence="12 13">ID13488</strain>
    </source>
</reference>
<feature type="signal peptide" evidence="10">
    <location>
        <begin position="1"/>
        <end position="23"/>
    </location>
</feature>
<sequence length="785" mass="85569">MTQIYLRSLVSAIAISTVFSSYAASAQSAHTTTAARKTPVRHAGTAPAAHTHTAPLHQMASSQPETLAVHVSRRARDGGGGMMRVETEPHAVQSVGKQYIEMRSPASTGLDLIQNLPSVSIAMPDPDGFKGGSIFIRGLTDADMGLMLDGAPASLASYLQQNVDSENIESVNVMPGSSQVDMPTANAAAGTLDERTITPSEKRGGSVDFSYGTNNFSREFIRLQSGYIGHSGVRTYVSFSNAHARQWMGGGINERKHVDFGLQKDFDNGSFIKLFTSWHNSMFTIDNYATASEFYDYKHNGVGYNRSNSQAAGGNYWKGNLDSWNQFFVSAPVHVVVNKKLDFDMTPYLSTGFGWDGSSAGTVGATSACSGGCYYNNGTQAASNQLLSTYYAQGWSPDVGVVAKVNYRIDRHNRFTFGYWYENNSVSEFSPTMATMASGRNPKTDNSAAMLYNMDGQKLVSTVHSGYELNSFFLQDSAKYLNDKLTVNAGFKFVMSNYWDRASGLLAGSGSRLGENTTAPLPHLAIAYRFNAHHQIYMNAEGDFRQPSPSALPVGVTTLPKNQYSITEQLGYRFNNKWLIADISLFNSSITNRLLSVYMPSTQYETVNAGNETIRGFDAMIAGRSFHHFSPYASVEYLYGRMDSNIAYGDSYLPTKGKQSINTPRVMANFGLTYANQGFFSNFSLHYTGPQSVTMVGDERMPGYVTDTLAVGYHFKPLSFAKTPTIRLNFANLTGSIVRVGTTGVATNMNQVMLLNGHDTAAAGAGASFYVLPRFSMTGTISTDF</sequence>
<dbReference type="PROSITE" id="PS52016">
    <property type="entry name" value="TONB_DEPENDENT_REC_3"/>
    <property type="match status" value="1"/>
</dbReference>
<dbReference type="Pfam" id="PF07715">
    <property type="entry name" value="Plug"/>
    <property type="match status" value="1"/>
</dbReference>
<keyword evidence="13" id="KW-1185">Reference proteome</keyword>
<keyword evidence="7 8" id="KW-0998">Cell outer membrane</keyword>
<keyword evidence="5 10" id="KW-0732">Signal</keyword>
<evidence type="ECO:0000256" key="5">
    <source>
        <dbReference type="ARBA" id="ARBA00022729"/>
    </source>
</evidence>
<gene>
    <name evidence="12" type="ORF">D3W54_14495</name>
</gene>
<dbReference type="Gene3D" id="2.40.170.20">
    <property type="entry name" value="TonB-dependent receptor, beta-barrel domain"/>
    <property type="match status" value="1"/>
</dbReference>
<feature type="chain" id="PRO_5045984918" evidence="10">
    <location>
        <begin position="24"/>
        <end position="785"/>
    </location>
</feature>
<feature type="compositionally biased region" description="Low complexity" evidence="9">
    <location>
        <begin position="42"/>
        <end position="55"/>
    </location>
</feature>
<protein>
    <submittedName>
        <fullName evidence="12">TonB-dependent receptor</fullName>
    </submittedName>
</protein>
<comment type="caution">
    <text evidence="12">The sequence shown here is derived from an EMBL/GenBank/DDBJ whole genome shotgun (WGS) entry which is preliminary data.</text>
</comment>
<comment type="similarity">
    <text evidence="8">Belongs to the TonB-dependent receptor family.</text>
</comment>
<dbReference type="InterPro" id="IPR037066">
    <property type="entry name" value="Plug_dom_sf"/>
</dbReference>
<keyword evidence="3 8" id="KW-1134">Transmembrane beta strand</keyword>
<evidence type="ECO:0000256" key="7">
    <source>
        <dbReference type="ARBA" id="ARBA00023237"/>
    </source>
</evidence>
<dbReference type="PANTHER" id="PTHR30069">
    <property type="entry name" value="TONB-DEPENDENT OUTER MEMBRANE RECEPTOR"/>
    <property type="match status" value="1"/>
</dbReference>
<feature type="region of interest" description="Disordered" evidence="9">
    <location>
        <begin position="33"/>
        <end position="67"/>
    </location>
</feature>
<evidence type="ECO:0000256" key="2">
    <source>
        <dbReference type="ARBA" id="ARBA00022448"/>
    </source>
</evidence>
<evidence type="ECO:0000313" key="13">
    <source>
        <dbReference type="Proteomes" id="UP000427842"/>
    </source>
</evidence>
<comment type="subcellular location">
    <subcellularLocation>
        <location evidence="1 8">Cell outer membrane</location>
        <topology evidence="1 8">Multi-pass membrane protein</topology>
    </subcellularLocation>
</comment>
<keyword evidence="6 8" id="KW-0472">Membrane</keyword>
<keyword evidence="12" id="KW-0675">Receptor</keyword>
<evidence type="ECO:0000313" key="12">
    <source>
        <dbReference type="EMBL" id="KAB8122401.1"/>
    </source>
</evidence>
<evidence type="ECO:0000256" key="10">
    <source>
        <dbReference type="SAM" id="SignalP"/>
    </source>
</evidence>
<dbReference type="SUPFAM" id="SSF56935">
    <property type="entry name" value="Porins"/>
    <property type="match status" value="1"/>
</dbReference>
<evidence type="ECO:0000256" key="9">
    <source>
        <dbReference type="SAM" id="MobiDB-lite"/>
    </source>
</evidence>
<feature type="domain" description="TonB-dependent receptor plug" evidence="11">
    <location>
        <begin position="86"/>
        <end position="190"/>
    </location>
</feature>
<name>A0ABQ6VRC4_9PROT</name>
<evidence type="ECO:0000256" key="6">
    <source>
        <dbReference type="ARBA" id="ARBA00023136"/>
    </source>
</evidence>
<dbReference type="EMBL" id="QYAZ01000002">
    <property type="protein sequence ID" value="KAB8122401.1"/>
    <property type="molecule type" value="Genomic_DNA"/>
</dbReference>
<keyword evidence="4 8" id="KW-0812">Transmembrane</keyword>
<dbReference type="InterPro" id="IPR039426">
    <property type="entry name" value="TonB-dep_rcpt-like"/>
</dbReference>
<accession>A0ABQ6VRC4</accession>
<dbReference type="PANTHER" id="PTHR30069:SF29">
    <property type="entry name" value="HEMOGLOBIN AND HEMOGLOBIN-HAPTOGLOBIN-BINDING PROTEIN 1-RELATED"/>
    <property type="match status" value="1"/>
</dbReference>
<evidence type="ECO:0000256" key="8">
    <source>
        <dbReference type="PROSITE-ProRule" id="PRU01360"/>
    </source>
</evidence>
<organism evidence="12 13">
    <name type="scientific">Komagataeibacter medellinensis</name>
    <dbReference type="NCBI Taxonomy" id="1177712"/>
    <lineage>
        <taxon>Bacteria</taxon>
        <taxon>Pseudomonadati</taxon>
        <taxon>Pseudomonadota</taxon>
        <taxon>Alphaproteobacteria</taxon>
        <taxon>Acetobacterales</taxon>
        <taxon>Acetobacteraceae</taxon>
        <taxon>Komagataeibacter</taxon>
    </lineage>
</organism>
<dbReference type="RefSeq" id="WP_153472302.1">
    <property type="nucleotide sequence ID" value="NZ_QYAZ01000002.1"/>
</dbReference>